<evidence type="ECO:0000313" key="3">
    <source>
        <dbReference type="EMBL" id="CAK91353.1"/>
    </source>
</evidence>
<dbReference type="eggNOG" id="ENOG502S1H7">
    <property type="taxonomic scope" value="Eukaryota"/>
</dbReference>
<feature type="transmembrane region" description="Helical" evidence="2">
    <location>
        <begin position="299"/>
        <end position="316"/>
    </location>
</feature>
<feature type="transmembrane region" description="Helical" evidence="2">
    <location>
        <begin position="454"/>
        <end position="474"/>
    </location>
</feature>
<dbReference type="EMBL" id="CT868662">
    <property type="protein sequence ID" value="CAK91353.1"/>
    <property type="molecule type" value="Genomic_DNA"/>
</dbReference>
<keyword evidence="2" id="KW-1133">Transmembrane helix</keyword>
<dbReference type="OMA" id="CINVWIA"/>
<dbReference type="RefSeq" id="XP_001458750.1">
    <property type="nucleotide sequence ID" value="XM_001458713.1"/>
</dbReference>
<keyword evidence="2" id="KW-0472">Membrane</keyword>
<accession>A0E7T6</accession>
<dbReference type="GeneID" id="5044535"/>
<evidence type="ECO:0000256" key="2">
    <source>
        <dbReference type="SAM" id="Phobius"/>
    </source>
</evidence>
<proteinExistence type="predicted"/>
<feature type="transmembrane region" description="Helical" evidence="2">
    <location>
        <begin position="413"/>
        <end position="434"/>
    </location>
</feature>
<keyword evidence="4" id="KW-1185">Reference proteome</keyword>
<dbReference type="Proteomes" id="UP000000600">
    <property type="component" value="Unassembled WGS sequence"/>
</dbReference>
<name>A0E7T6_PARTE</name>
<dbReference type="PANTHER" id="PTHR40849:SF2">
    <property type="entry name" value="RGS DOMAIN-CONTAINING PROTEIN"/>
    <property type="match status" value="1"/>
</dbReference>
<evidence type="ECO:0000256" key="1">
    <source>
        <dbReference type="SAM" id="MobiDB-lite"/>
    </source>
</evidence>
<feature type="transmembrane region" description="Helical" evidence="2">
    <location>
        <begin position="365"/>
        <end position="385"/>
    </location>
</feature>
<sequence length="542" mass="63447">MLKKLQQSAKGAYNQRFGNEKYEEMEEEKNNKQADSLFSQFNATLQFNQTDNNCQINNNQEQVIEISDRTQIDFTKALIPEELKQQMQEEEIKEIAIENNKKSYKKPKKNDDMPEFLTKKICLNENGENYYEIAAKKAKEQNSTMFQLKHFVITKATSVQQQVKKSLKKLDAHVKKKILEKKQHINLWIAGQLDAKIVSLMSNMEPKITESVKKSVPFDFMQDFMHDAAINLWKDFTDLVRLELRAKFDSKKVEIKKREVKGPLNILRNFILYSLYPADLTTKDHMNRISFKVLKLCQYIPYVGIQPLMFCIILLCINKEEYQLVNYIADYKSIQFLTNGIIPCLIAYFYYFFYDQGPSYHQPIFVLLFTFLAQCINVWIAFYLLKRSHSQGEVLKAELTITQEEKGGRLKYFLIYDLICLVVTVCASIIVYFSHTMNDPRQSFGDLLFFARTIYAFFSFPFIIFMLPFFVKLLTNAIATGYDKYGNCIQALNSIQMTYREAALNRKEDIDIEEIIDQDQDDQHKDDSKLTNQNQGFNKTVG</sequence>
<evidence type="ECO:0000313" key="4">
    <source>
        <dbReference type="Proteomes" id="UP000000600"/>
    </source>
</evidence>
<dbReference type="InParanoid" id="A0E7T6"/>
<feature type="compositionally biased region" description="Polar residues" evidence="1">
    <location>
        <begin position="530"/>
        <end position="542"/>
    </location>
</feature>
<dbReference type="HOGENOM" id="CLU_502974_0_0_1"/>
<feature type="region of interest" description="Disordered" evidence="1">
    <location>
        <begin position="518"/>
        <end position="542"/>
    </location>
</feature>
<dbReference type="PANTHER" id="PTHR40849">
    <property type="entry name" value="C2 CALCIUM-DEPENDENT MEMBRANE TARGETING"/>
    <property type="match status" value="1"/>
</dbReference>
<feature type="transmembrane region" description="Helical" evidence="2">
    <location>
        <begin position="336"/>
        <end position="353"/>
    </location>
</feature>
<gene>
    <name evidence="3" type="ORF">GSPATT00024081001</name>
</gene>
<dbReference type="KEGG" id="ptm:GSPATT00024081001"/>
<feature type="compositionally biased region" description="Basic and acidic residues" evidence="1">
    <location>
        <begin position="18"/>
        <end position="32"/>
    </location>
</feature>
<keyword evidence="2" id="KW-0812">Transmembrane</keyword>
<dbReference type="OrthoDB" id="67700at2759"/>
<dbReference type="AlphaFoldDB" id="A0E7T6"/>
<feature type="region of interest" description="Disordered" evidence="1">
    <location>
        <begin position="1"/>
        <end position="33"/>
    </location>
</feature>
<evidence type="ECO:0008006" key="5">
    <source>
        <dbReference type="Google" id="ProtNLM"/>
    </source>
</evidence>
<organism evidence="3 4">
    <name type="scientific">Paramecium tetraurelia</name>
    <dbReference type="NCBI Taxonomy" id="5888"/>
    <lineage>
        <taxon>Eukaryota</taxon>
        <taxon>Sar</taxon>
        <taxon>Alveolata</taxon>
        <taxon>Ciliophora</taxon>
        <taxon>Intramacronucleata</taxon>
        <taxon>Oligohymenophorea</taxon>
        <taxon>Peniculida</taxon>
        <taxon>Parameciidae</taxon>
        <taxon>Paramecium</taxon>
    </lineage>
</organism>
<protein>
    <recommendedName>
        <fullName evidence="5">Transmembrane protein</fullName>
    </recommendedName>
</protein>
<reference evidence="3 4" key="1">
    <citation type="journal article" date="2006" name="Nature">
        <title>Global trends of whole-genome duplications revealed by the ciliate Paramecium tetraurelia.</title>
        <authorList>
            <consortium name="Genoscope"/>
            <person name="Aury J.-M."/>
            <person name="Jaillon O."/>
            <person name="Duret L."/>
            <person name="Noel B."/>
            <person name="Jubin C."/>
            <person name="Porcel B.M."/>
            <person name="Segurens B."/>
            <person name="Daubin V."/>
            <person name="Anthouard V."/>
            <person name="Aiach N."/>
            <person name="Arnaiz O."/>
            <person name="Billaut A."/>
            <person name="Beisson J."/>
            <person name="Blanc I."/>
            <person name="Bouhouche K."/>
            <person name="Camara F."/>
            <person name="Duharcourt S."/>
            <person name="Guigo R."/>
            <person name="Gogendeau D."/>
            <person name="Katinka M."/>
            <person name="Keller A.-M."/>
            <person name="Kissmehl R."/>
            <person name="Klotz C."/>
            <person name="Koll F."/>
            <person name="Le Moue A."/>
            <person name="Lepere C."/>
            <person name="Malinsky S."/>
            <person name="Nowacki M."/>
            <person name="Nowak J.K."/>
            <person name="Plattner H."/>
            <person name="Poulain J."/>
            <person name="Ruiz F."/>
            <person name="Serrano V."/>
            <person name="Zagulski M."/>
            <person name="Dessen P."/>
            <person name="Betermier M."/>
            <person name="Weissenbach J."/>
            <person name="Scarpelli C."/>
            <person name="Schachter V."/>
            <person name="Sperling L."/>
            <person name="Meyer E."/>
            <person name="Cohen J."/>
            <person name="Wincker P."/>
        </authorList>
    </citation>
    <scope>NUCLEOTIDE SEQUENCE [LARGE SCALE GENOMIC DNA]</scope>
    <source>
        <strain evidence="3 4">Stock d4-2</strain>
    </source>
</reference>